<dbReference type="Proteomes" id="UP000552097">
    <property type="component" value="Unassembled WGS sequence"/>
</dbReference>
<dbReference type="SUPFAM" id="SSF117074">
    <property type="entry name" value="Hypothetical protein PA1324"/>
    <property type="match status" value="1"/>
</dbReference>
<name>A0A7W9HFA3_9PSEU</name>
<feature type="region of interest" description="Disordered" evidence="1">
    <location>
        <begin position="419"/>
        <end position="446"/>
    </location>
</feature>
<comment type="caution">
    <text evidence="3">The sequence shown here is derived from an EMBL/GenBank/DDBJ whole genome shotgun (WGS) entry which is preliminary data.</text>
</comment>
<gene>
    <name evidence="3" type="ORF">F4560_000966</name>
</gene>
<feature type="transmembrane region" description="Helical" evidence="2">
    <location>
        <begin position="459"/>
        <end position="478"/>
    </location>
</feature>
<keyword evidence="2" id="KW-1133">Transmembrane helix</keyword>
<dbReference type="EMBL" id="JACHMO010000001">
    <property type="protein sequence ID" value="MBB5801198.1"/>
    <property type="molecule type" value="Genomic_DNA"/>
</dbReference>
<reference evidence="3 4" key="1">
    <citation type="submission" date="2020-08" db="EMBL/GenBank/DDBJ databases">
        <title>Sequencing the genomes of 1000 actinobacteria strains.</title>
        <authorList>
            <person name="Klenk H.-P."/>
        </authorList>
    </citation>
    <scope>NUCLEOTIDE SEQUENCE [LARGE SCALE GENOMIC DNA]</scope>
    <source>
        <strain evidence="3 4">DSM 45486</strain>
    </source>
</reference>
<dbReference type="Gene3D" id="2.60.40.10">
    <property type="entry name" value="Immunoglobulins"/>
    <property type="match status" value="3"/>
</dbReference>
<sequence length="485" mass="50728">MDLSLAVAFDKPVFVADEPVTARAKVTNVGTAPASRVTIDGTGNVAGERNWPEIGYYGVRIEPGQTVEATFAGRATTTEYPASMVVTIRSLDEPDANPADNAATISVPITVVRGTFAGTVYADRNGDATMNAGEALTDLAVEVRGGKPSGSYTTNTDSAGRFTFRDLPRGEYDVLFGTSEVSFPPKTVRVDGVDDPDLLFRGALWVEPVLTASAALDRQIYRKGDTARMTLTLTNSGAVPIPAVLASSWANGDIQVDLGDLSNPGPGVTVPGNATLTIDVPIPIGDAVADYGYLSVECVFGAPPVYNGDLRTTVRAQVLGAVAPRVTGSVAKEHSLRPPSVLGGPYPGPPVPNLKVYLKDRDTGSVAARATTNAEGTFEFRDVQAGEYVFDVVGPWTVVFGRTFFVRASVDSWRTVIVAPGPDRPDPDATPAPGEPPAPGAGPAHRPTTAVLAATGVNVTWLATGGLLTLLIGLGLVVRTGRRWT</sequence>
<protein>
    <submittedName>
        <fullName evidence="3">Uncharacterized protein</fullName>
    </submittedName>
</protein>
<evidence type="ECO:0000313" key="4">
    <source>
        <dbReference type="Proteomes" id="UP000552097"/>
    </source>
</evidence>
<dbReference type="SUPFAM" id="SSF49478">
    <property type="entry name" value="Cna protein B-type domain"/>
    <property type="match status" value="1"/>
</dbReference>
<dbReference type="GO" id="GO:0005975">
    <property type="term" value="P:carbohydrate metabolic process"/>
    <property type="evidence" value="ECO:0007669"/>
    <property type="project" value="UniProtKB-ARBA"/>
</dbReference>
<dbReference type="AlphaFoldDB" id="A0A7W9HFA3"/>
<accession>A0A7W9HFA3</accession>
<keyword evidence="2" id="KW-0812">Transmembrane</keyword>
<keyword evidence="4" id="KW-1185">Reference proteome</keyword>
<organism evidence="3 4">
    <name type="scientific">Saccharothrix ecbatanensis</name>
    <dbReference type="NCBI Taxonomy" id="1105145"/>
    <lineage>
        <taxon>Bacteria</taxon>
        <taxon>Bacillati</taxon>
        <taxon>Actinomycetota</taxon>
        <taxon>Actinomycetes</taxon>
        <taxon>Pseudonocardiales</taxon>
        <taxon>Pseudonocardiaceae</taxon>
        <taxon>Saccharothrix</taxon>
    </lineage>
</organism>
<keyword evidence="2" id="KW-0472">Membrane</keyword>
<feature type="compositionally biased region" description="Pro residues" evidence="1">
    <location>
        <begin position="428"/>
        <end position="440"/>
    </location>
</feature>
<dbReference type="RefSeq" id="WP_184916728.1">
    <property type="nucleotide sequence ID" value="NZ_JACHMO010000001.1"/>
</dbReference>
<proteinExistence type="predicted"/>
<dbReference type="InterPro" id="IPR013783">
    <property type="entry name" value="Ig-like_fold"/>
</dbReference>
<evidence type="ECO:0000256" key="2">
    <source>
        <dbReference type="SAM" id="Phobius"/>
    </source>
</evidence>
<evidence type="ECO:0000313" key="3">
    <source>
        <dbReference type="EMBL" id="MBB5801198.1"/>
    </source>
</evidence>
<evidence type="ECO:0000256" key="1">
    <source>
        <dbReference type="SAM" id="MobiDB-lite"/>
    </source>
</evidence>